<comment type="similarity">
    <text evidence="3">Belongs to the disease resistance NB-LRR family.</text>
</comment>
<evidence type="ECO:0000259" key="13">
    <source>
        <dbReference type="Pfam" id="PF23559"/>
    </source>
</evidence>
<dbReference type="EMBL" id="CAKMRJ010005634">
    <property type="protein sequence ID" value="CAH1449027.1"/>
    <property type="molecule type" value="Genomic_DNA"/>
</dbReference>
<evidence type="ECO:0000256" key="2">
    <source>
        <dbReference type="ARBA" id="ARBA00004496"/>
    </source>
</evidence>
<dbReference type="Proteomes" id="UP001157418">
    <property type="component" value="Unassembled WGS sequence"/>
</dbReference>
<dbReference type="GO" id="GO:0005524">
    <property type="term" value="F:ATP binding"/>
    <property type="evidence" value="ECO:0007669"/>
    <property type="project" value="UniProtKB-KW"/>
</dbReference>
<dbReference type="FunFam" id="3.40.50.300:FF:001091">
    <property type="entry name" value="Probable disease resistance protein At1g61300"/>
    <property type="match status" value="1"/>
</dbReference>
<dbReference type="GO" id="GO:0051607">
    <property type="term" value="P:defense response to virus"/>
    <property type="evidence" value="ECO:0007669"/>
    <property type="project" value="UniProtKB-ARBA"/>
</dbReference>
<dbReference type="InterPro" id="IPR044974">
    <property type="entry name" value="Disease_R_plants"/>
</dbReference>
<dbReference type="PANTHER" id="PTHR23155:SF1152">
    <property type="entry name" value="AAA+ ATPASE DOMAIN-CONTAINING PROTEIN"/>
    <property type="match status" value="1"/>
</dbReference>
<dbReference type="InterPro" id="IPR032675">
    <property type="entry name" value="LRR_dom_sf"/>
</dbReference>
<evidence type="ECO:0000256" key="7">
    <source>
        <dbReference type="ARBA" id="ARBA00022737"/>
    </source>
</evidence>
<evidence type="ECO:0000256" key="8">
    <source>
        <dbReference type="ARBA" id="ARBA00022741"/>
    </source>
</evidence>
<dbReference type="InterPro" id="IPR058922">
    <property type="entry name" value="WHD_DRP"/>
</dbReference>
<dbReference type="PRINTS" id="PR00364">
    <property type="entry name" value="DISEASERSIST"/>
</dbReference>
<dbReference type="Gene3D" id="1.10.10.10">
    <property type="entry name" value="Winged helix-like DNA-binding domain superfamily/Winged helix DNA-binding domain"/>
    <property type="match status" value="1"/>
</dbReference>
<evidence type="ECO:0000256" key="5">
    <source>
        <dbReference type="ARBA" id="ARBA00022614"/>
    </source>
</evidence>
<dbReference type="FunFam" id="1.10.10.10:FF:000322">
    <property type="entry name" value="Probable disease resistance protein At1g63360"/>
    <property type="match status" value="1"/>
</dbReference>
<feature type="domain" description="NB-ARC" evidence="12">
    <location>
        <begin position="225"/>
        <end position="387"/>
    </location>
</feature>
<dbReference type="Gene3D" id="1.10.8.430">
    <property type="entry name" value="Helical domain of apoptotic protease-activating factors"/>
    <property type="match status" value="1"/>
</dbReference>
<accession>A0AAU9PH33</accession>
<dbReference type="GO" id="GO:0043531">
    <property type="term" value="F:ADP binding"/>
    <property type="evidence" value="ECO:0007669"/>
    <property type="project" value="InterPro"/>
</dbReference>
<reference evidence="14 15" key="1">
    <citation type="submission" date="2022-01" db="EMBL/GenBank/DDBJ databases">
        <authorList>
            <person name="Xiong W."/>
            <person name="Schranz E."/>
        </authorList>
    </citation>
    <scope>NUCLEOTIDE SEQUENCE [LARGE SCALE GENOMIC DNA]</scope>
</reference>
<evidence type="ECO:0008006" key="16">
    <source>
        <dbReference type="Google" id="ProtNLM"/>
    </source>
</evidence>
<evidence type="ECO:0000256" key="9">
    <source>
        <dbReference type="ARBA" id="ARBA00022821"/>
    </source>
</evidence>
<protein>
    <recommendedName>
        <fullName evidence="16">NB-ARC domain-containing protein</fullName>
    </recommendedName>
</protein>
<dbReference type="InterPro" id="IPR042197">
    <property type="entry name" value="Apaf_helical"/>
</dbReference>
<dbReference type="InterPro" id="IPR027417">
    <property type="entry name" value="P-loop_NTPase"/>
</dbReference>
<keyword evidence="7" id="KW-0677">Repeat</keyword>
<evidence type="ECO:0000256" key="11">
    <source>
        <dbReference type="SAM" id="MobiDB-lite"/>
    </source>
</evidence>
<feature type="region of interest" description="Disordered" evidence="11">
    <location>
        <begin position="185"/>
        <end position="206"/>
    </location>
</feature>
<evidence type="ECO:0000256" key="6">
    <source>
        <dbReference type="ARBA" id="ARBA00022667"/>
    </source>
</evidence>
<dbReference type="Gene3D" id="3.40.50.300">
    <property type="entry name" value="P-loop containing nucleotide triphosphate hydrolases"/>
    <property type="match status" value="1"/>
</dbReference>
<proteinExistence type="inferred from homology"/>
<organism evidence="14 15">
    <name type="scientific">Lactuca virosa</name>
    <dbReference type="NCBI Taxonomy" id="75947"/>
    <lineage>
        <taxon>Eukaryota</taxon>
        <taxon>Viridiplantae</taxon>
        <taxon>Streptophyta</taxon>
        <taxon>Embryophyta</taxon>
        <taxon>Tracheophyta</taxon>
        <taxon>Spermatophyta</taxon>
        <taxon>Magnoliopsida</taxon>
        <taxon>eudicotyledons</taxon>
        <taxon>Gunneridae</taxon>
        <taxon>Pentapetalae</taxon>
        <taxon>asterids</taxon>
        <taxon>campanulids</taxon>
        <taxon>Asterales</taxon>
        <taxon>Asteraceae</taxon>
        <taxon>Cichorioideae</taxon>
        <taxon>Cichorieae</taxon>
        <taxon>Lactucinae</taxon>
        <taxon>Lactuca</taxon>
    </lineage>
</organism>
<sequence>MTTTDLDVFMENLEQLLYDDSNKLISSNELIKAKKPEIELLYKMLEDLIGSGLNNTNTEEEQLHEAEDMENWKRRLINGLHEAENAIDKFIYSAYLKEIDDVQKSKRFDGLVGKNFISSALLKINKIFTVKGQSNSNFLDCSLNLTHVMKDLKSIRHELSCKIRKIQKGNSVKNNNIQHQHLLESQSATRHVPEASSSKTTARVGQSATESEQVIVGFDEDALLIMERLAGDRKQLDIISIVGMGGLGKTTLATKVYNDEYVEYYFDVRGWVTVSEEYATRDVLIGILASIGKSVHEDTTEGKVCEMVYRSLKGRKYLIVLDDIWSSKAWDDLRLYFPDDNTGSRVLLTTRLAEVASHATTNPGGLTHNLQYLSQDKSWELLRIRTFRGYECPRNLIDTGKRIAAMCKGLPLALVVIAGLLEKAKKNEDLWDRVARNVSSYIIDDPNGCLDTLALSYDHLPRHLKNCFLYVGGFPEDNEIQVQRLIRLWMAEGFIKETAESGFEEQAEDYLTDLVDRNLLIVVNRRSDGGIKSCRLHDLLRELCLIKAAEEKFYYKLGMPDRSSREKQQRLFTDYKLLSEIYSHGSIAPTRSVLCFPSIRALDYVSRRWVPSFLLLRVLDLLNIRMSDFSDIPILIHLRYLAVWLSYCEVSFSEATLLRLQTLIVKGKYQDSLYSPCNMGNMTNLRYLWSERVIALVSHERYPVLFNLHTISRLGLGDGDQTLLQSFPNIKKLGCSVSHTIFNFALLSHLESLNVKPFLDSPYLRVNQFVLPKTLKKLTLMGLHMPWGWISTIQQLPKLEVLKLLDSSFVGNVWDTGDEEFHQLKFLKLQGLDMVMWKVSTFNFPQLRKLEVRSCNNLRGIPLEIGNISTLEHIEISDPNFALLKSVNKIQETQHAMGNYDIHVKFVGINVPHQEVFFEGDPYYP</sequence>
<keyword evidence="15" id="KW-1185">Reference proteome</keyword>
<dbReference type="AlphaFoldDB" id="A0AAU9PH33"/>
<dbReference type="GO" id="GO:0009626">
    <property type="term" value="P:plant-type hypersensitive response"/>
    <property type="evidence" value="ECO:0007669"/>
    <property type="project" value="UniProtKB-KW"/>
</dbReference>
<keyword evidence="4" id="KW-0963">Cytoplasm</keyword>
<evidence type="ECO:0000256" key="3">
    <source>
        <dbReference type="ARBA" id="ARBA00008894"/>
    </source>
</evidence>
<keyword evidence="10" id="KW-0067">ATP-binding</keyword>
<keyword evidence="6" id="KW-0381">Hypersensitive response</keyword>
<evidence type="ECO:0000313" key="14">
    <source>
        <dbReference type="EMBL" id="CAH1449027.1"/>
    </source>
</evidence>
<name>A0AAU9PH33_9ASTR</name>
<evidence type="ECO:0000313" key="15">
    <source>
        <dbReference type="Proteomes" id="UP001157418"/>
    </source>
</evidence>
<evidence type="ECO:0000256" key="10">
    <source>
        <dbReference type="ARBA" id="ARBA00022840"/>
    </source>
</evidence>
<evidence type="ECO:0000256" key="1">
    <source>
        <dbReference type="ARBA" id="ARBA00002074"/>
    </source>
</evidence>
<evidence type="ECO:0000256" key="4">
    <source>
        <dbReference type="ARBA" id="ARBA00022490"/>
    </source>
</evidence>
<comment type="function">
    <text evidence="1">Confers resistance to late blight (Phytophthora infestans) races carrying the avirulence gene Avr1. Resistance proteins guard the plant against pathogens that contain an appropriate avirulence protein via an indirect interaction with this avirulence protein. That triggers a defense system including the hypersensitive response, which restricts the pathogen growth.</text>
</comment>
<feature type="domain" description="Disease resistance protein winged helix" evidence="13">
    <location>
        <begin position="474"/>
        <end position="543"/>
    </location>
</feature>
<comment type="subcellular location">
    <subcellularLocation>
        <location evidence="2">Cytoplasm</location>
    </subcellularLocation>
</comment>
<keyword evidence="5" id="KW-0433">Leucine-rich repeat</keyword>
<dbReference type="Pfam" id="PF00931">
    <property type="entry name" value="NB-ARC"/>
    <property type="match status" value="1"/>
</dbReference>
<dbReference type="Pfam" id="PF23559">
    <property type="entry name" value="WHD_DRP"/>
    <property type="match status" value="1"/>
</dbReference>
<dbReference type="PANTHER" id="PTHR23155">
    <property type="entry name" value="DISEASE RESISTANCE PROTEIN RP"/>
    <property type="match status" value="1"/>
</dbReference>
<dbReference type="SUPFAM" id="SSF52058">
    <property type="entry name" value="L domain-like"/>
    <property type="match status" value="1"/>
</dbReference>
<keyword evidence="8" id="KW-0547">Nucleotide-binding</keyword>
<comment type="caution">
    <text evidence="14">The sequence shown here is derived from an EMBL/GenBank/DDBJ whole genome shotgun (WGS) entry which is preliminary data.</text>
</comment>
<dbReference type="InterPro" id="IPR002182">
    <property type="entry name" value="NB-ARC"/>
</dbReference>
<evidence type="ECO:0000259" key="12">
    <source>
        <dbReference type="Pfam" id="PF00931"/>
    </source>
</evidence>
<dbReference type="Gene3D" id="3.80.10.10">
    <property type="entry name" value="Ribonuclease Inhibitor"/>
    <property type="match status" value="1"/>
</dbReference>
<dbReference type="InterPro" id="IPR036388">
    <property type="entry name" value="WH-like_DNA-bd_sf"/>
</dbReference>
<dbReference type="SUPFAM" id="SSF52540">
    <property type="entry name" value="P-loop containing nucleoside triphosphate hydrolases"/>
    <property type="match status" value="1"/>
</dbReference>
<keyword evidence="9" id="KW-0611">Plant defense</keyword>
<gene>
    <name evidence="14" type="ORF">LVIROSA_LOCUS34538</name>
</gene>